<dbReference type="EMBL" id="AP014940">
    <property type="protein sequence ID" value="BAV96593.1"/>
    <property type="molecule type" value="Genomic_DNA"/>
</dbReference>
<evidence type="ECO:0000256" key="1">
    <source>
        <dbReference type="SAM" id="SignalP"/>
    </source>
</evidence>
<dbReference type="Gene3D" id="3.20.20.140">
    <property type="entry name" value="Metal-dependent hydrolases"/>
    <property type="match status" value="1"/>
</dbReference>
<dbReference type="AlphaFoldDB" id="A0AAU9AJQ4"/>
<feature type="domain" description="Amidohydrolase-related" evidence="2">
    <location>
        <begin position="323"/>
        <end position="655"/>
    </location>
</feature>
<dbReference type="InterPro" id="IPR006680">
    <property type="entry name" value="Amidohydro-rel"/>
</dbReference>
<dbReference type="InterPro" id="IPR032466">
    <property type="entry name" value="Metal_Hydrolase"/>
</dbReference>
<dbReference type="SUPFAM" id="SSF51338">
    <property type="entry name" value="Composite domain of metallo-dependent hydrolases"/>
    <property type="match status" value="1"/>
</dbReference>
<gene>
    <name evidence="3" type="ORF">LEN_1106</name>
</gene>
<evidence type="ECO:0000259" key="2">
    <source>
        <dbReference type="Pfam" id="PF01979"/>
    </source>
</evidence>
<feature type="chain" id="PRO_5043840713" evidence="1">
    <location>
        <begin position="22"/>
        <end position="682"/>
    </location>
</feature>
<feature type="signal peptide" evidence="1">
    <location>
        <begin position="1"/>
        <end position="21"/>
    </location>
</feature>
<dbReference type="SUPFAM" id="SSF51556">
    <property type="entry name" value="Metallo-dependent hydrolases"/>
    <property type="match status" value="1"/>
</dbReference>
<dbReference type="Pfam" id="PF01979">
    <property type="entry name" value="Amidohydro_1"/>
    <property type="match status" value="1"/>
</dbReference>
<dbReference type="InterPro" id="IPR011059">
    <property type="entry name" value="Metal-dep_hydrolase_composite"/>
</dbReference>
<dbReference type="Gene3D" id="2.30.40.10">
    <property type="entry name" value="Urease, subunit C, domain 1"/>
    <property type="match status" value="1"/>
</dbReference>
<accession>A0AAU9AJQ4</accession>
<organism evidence="3 4">
    <name type="scientific">Lysobacter enzymogenes</name>
    <dbReference type="NCBI Taxonomy" id="69"/>
    <lineage>
        <taxon>Bacteria</taxon>
        <taxon>Pseudomonadati</taxon>
        <taxon>Pseudomonadota</taxon>
        <taxon>Gammaproteobacteria</taxon>
        <taxon>Lysobacterales</taxon>
        <taxon>Lysobacteraceae</taxon>
        <taxon>Lysobacter</taxon>
    </lineage>
</organism>
<evidence type="ECO:0000313" key="4">
    <source>
        <dbReference type="Proteomes" id="UP000218824"/>
    </source>
</evidence>
<dbReference type="InterPro" id="IPR051781">
    <property type="entry name" value="Metallo-dep_Hydrolase"/>
</dbReference>
<name>A0AAU9AJQ4_LYSEN</name>
<dbReference type="PANTHER" id="PTHR43135:SF3">
    <property type="entry name" value="ALPHA-D-RIBOSE 1-METHYLPHOSPHONATE 5-TRIPHOSPHATE DIPHOSPHATASE"/>
    <property type="match status" value="1"/>
</dbReference>
<keyword evidence="1" id="KW-0732">Signal</keyword>
<sequence>MRPIALLSLSLALCAALAAHAAPATRDYAVLMQGRPAGEQKVAVAADGSVRVDFHYTDRGRGDRSTTRWRANDDGTLREYSGSGNDYLLTAFEESYRTDGAKARWKNPSEQGERDLAAPAFFLPLQAAPEATGALARALLKAPQGKLALLPAGEARIERVGEYPIAGRQGTVNLRLYSILGLDFTPRMVWLREDGSTAATIAASGWFITVDREFEPAVAKLTELQEAAGARWGAEFAQRLTHAPKGPLLIRNARLFDPRDLSVAAGSSVLVENERIVRVGPDAQVRAPQGSQVIDARGRFLMPGLWDVHKHYSSTEDGALDIAAGVTSARDIANNFDTFLERVKRFDAGSEIGPRVLMAGFIDGPGPYAGPTKMLVSTPEEAIKAVDFYADRGYMQIKSYSSLKPELVPVIADRAHARGLRYSGHVPASMSARQFIENGADELQHLLYVELNFMYPGVKDTQSMQRLTAVAAHAHEYPPEAPPVREFIDFLKRHRTVIDATMALEEDLFGGDPTDKTPPGLRGVAERFPPQARRNLSWGALKPPHGQEEAYKQAFPSMLKLLKALHDAGVTILPGTDAMAGYMLHAELEAYARAGIPNAEVLRLATLTPAQVLGVDKDRGVIAPGKYADLVLIDGDPLKDMRDIRKVDAVFKGGKRFDPGEIEQALGIAPRQAAAVTAAGGR</sequence>
<dbReference type="Proteomes" id="UP000218824">
    <property type="component" value="Chromosome"/>
</dbReference>
<dbReference type="GO" id="GO:0016810">
    <property type="term" value="F:hydrolase activity, acting on carbon-nitrogen (but not peptide) bonds"/>
    <property type="evidence" value="ECO:0007669"/>
    <property type="project" value="InterPro"/>
</dbReference>
<reference evidence="3 4" key="1">
    <citation type="journal article" date="2017" name="DNA Res.">
        <title>Complete genome sequence and expression profile of the commercial lytic enzyme producer Lysobacter enzymogenes M497-1.</title>
        <authorList>
            <person name="Takami H."/>
            <person name="Toyoda A."/>
            <person name="Uchiyama I."/>
            <person name="Itoh T."/>
            <person name="Takaki Y."/>
            <person name="Arai W."/>
            <person name="Nishi S."/>
            <person name="Kawai M."/>
            <person name="Shinya K."/>
            <person name="Ikeda H."/>
        </authorList>
    </citation>
    <scope>NUCLEOTIDE SEQUENCE [LARGE SCALE GENOMIC DNA]</scope>
    <source>
        <strain evidence="3 4">M497-1</strain>
    </source>
</reference>
<protein>
    <submittedName>
        <fullName evidence="3">Amidohydrolase family protein</fullName>
    </submittedName>
</protein>
<dbReference type="PANTHER" id="PTHR43135">
    <property type="entry name" value="ALPHA-D-RIBOSE 1-METHYLPHOSPHONATE 5-TRIPHOSPHATE DIPHOSPHATASE"/>
    <property type="match status" value="1"/>
</dbReference>
<dbReference type="KEGG" id="lem:LEN_1106"/>
<proteinExistence type="predicted"/>
<evidence type="ECO:0000313" key="3">
    <source>
        <dbReference type="EMBL" id="BAV96593.1"/>
    </source>
</evidence>
<dbReference type="GeneID" id="83062988"/>
<dbReference type="RefSeq" id="WP_096376964.1">
    <property type="nucleotide sequence ID" value="NZ_AP014940.1"/>
</dbReference>